<dbReference type="SMART" id="SM00283">
    <property type="entry name" value="MA"/>
    <property type="match status" value="1"/>
</dbReference>
<evidence type="ECO:0000256" key="2">
    <source>
        <dbReference type="ARBA" id="ARBA00022500"/>
    </source>
</evidence>
<dbReference type="EMBL" id="SLXP01000019">
    <property type="protein sequence ID" value="TCP38645.1"/>
    <property type="molecule type" value="Genomic_DNA"/>
</dbReference>
<keyword evidence="7" id="KW-0472">Membrane</keyword>
<comment type="similarity">
    <text evidence="3">Belongs to the methyl-accepting chemotaxis (MCP) protein family.</text>
</comment>
<dbReference type="PANTHER" id="PTHR43531:SF11">
    <property type="entry name" value="METHYL-ACCEPTING CHEMOTAXIS PROTEIN 3"/>
    <property type="match status" value="1"/>
</dbReference>
<evidence type="ECO:0000256" key="6">
    <source>
        <dbReference type="SAM" id="MobiDB-lite"/>
    </source>
</evidence>
<accession>A0A4R2PWK5</accession>
<comment type="subcellular location">
    <subcellularLocation>
        <location evidence="1">Membrane</location>
    </subcellularLocation>
</comment>
<evidence type="ECO:0000259" key="9">
    <source>
        <dbReference type="PROSITE" id="PS50885"/>
    </source>
</evidence>
<reference evidence="10 11" key="1">
    <citation type="submission" date="2019-03" db="EMBL/GenBank/DDBJ databases">
        <title>Genomic Encyclopedia of Type Strains, Phase IV (KMG-IV): sequencing the most valuable type-strain genomes for metagenomic binning, comparative biology and taxonomic classification.</title>
        <authorList>
            <person name="Goeker M."/>
        </authorList>
    </citation>
    <scope>NUCLEOTIDE SEQUENCE [LARGE SCALE GENOMIC DNA]</scope>
    <source>
        <strain evidence="10 11">DSM 18063</strain>
    </source>
</reference>
<dbReference type="PROSITE" id="PS50885">
    <property type="entry name" value="HAMP"/>
    <property type="match status" value="2"/>
</dbReference>
<evidence type="ECO:0000313" key="10">
    <source>
        <dbReference type="EMBL" id="TCP38645.1"/>
    </source>
</evidence>
<feature type="domain" description="HAMP" evidence="9">
    <location>
        <begin position="388"/>
        <end position="440"/>
    </location>
</feature>
<dbReference type="PANTHER" id="PTHR43531">
    <property type="entry name" value="PROTEIN ICFG"/>
    <property type="match status" value="1"/>
</dbReference>
<keyword evidence="7" id="KW-0812">Transmembrane</keyword>
<dbReference type="RefSeq" id="WP_243695901.1">
    <property type="nucleotide sequence ID" value="NZ_SLXP01000019.1"/>
</dbReference>
<dbReference type="InterPro" id="IPR003660">
    <property type="entry name" value="HAMP_dom"/>
</dbReference>
<dbReference type="InterPro" id="IPR004090">
    <property type="entry name" value="Chemotax_Me-accpt_rcpt"/>
</dbReference>
<evidence type="ECO:0000256" key="5">
    <source>
        <dbReference type="SAM" id="Coils"/>
    </source>
</evidence>
<evidence type="ECO:0000256" key="7">
    <source>
        <dbReference type="SAM" id="Phobius"/>
    </source>
</evidence>
<feature type="region of interest" description="Disordered" evidence="6">
    <location>
        <begin position="705"/>
        <end position="730"/>
    </location>
</feature>
<feature type="domain" description="Methyl-accepting transducer" evidence="8">
    <location>
        <begin position="445"/>
        <end position="674"/>
    </location>
</feature>
<dbReference type="GO" id="GO:0007165">
    <property type="term" value="P:signal transduction"/>
    <property type="evidence" value="ECO:0007669"/>
    <property type="project" value="UniProtKB-KW"/>
</dbReference>
<feature type="coiled-coil region" evidence="5">
    <location>
        <begin position="432"/>
        <end position="484"/>
    </location>
</feature>
<evidence type="ECO:0000256" key="3">
    <source>
        <dbReference type="ARBA" id="ARBA00029447"/>
    </source>
</evidence>
<dbReference type="Pfam" id="PF00672">
    <property type="entry name" value="HAMP"/>
    <property type="match status" value="1"/>
</dbReference>
<keyword evidence="4" id="KW-0807">Transducer</keyword>
<dbReference type="InterPro" id="IPR004089">
    <property type="entry name" value="MCPsignal_dom"/>
</dbReference>
<organism evidence="10 11">
    <name type="scientific">Rhodovulum marinum</name>
    <dbReference type="NCBI Taxonomy" id="320662"/>
    <lineage>
        <taxon>Bacteria</taxon>
        <taxon>Pseudomonadati</taxon>
        <taxon>Pseudomonadota</taxon>
        <taxon>Alphaproteobacteria</taxon>
        <taxon>Rhodobacterales</taxon>
        <taxon>Paracoccaceae</taxon>
        <taxon>Rhodovulum</taxon>
    </lineage>
</organism>
<dbReference type="Gene3D" id="6.10.340.10">
    <property type="match status" value="1"/>
</dbReference>
<dbReference type="SMART" id="SM00304">
    <property type="entry name" value="HAMP"/>
    <property type="match status" value="2"/>
</dbReference>
<sequence>MKLTRSVSLQLFTAFGCMVLIAAAIGAAGFLGTRSISATVAETAREALPSATHAAALAETASDLEVSVVGYLSATDAQSGAEASISAGVSALSKLVAESGDAALQREFEALSDSVRETMAVRHAADALTVSAGAERKPLVAFLDEIAQGQVRFLEQVRDAALYGGFDTLNLDPAASPFARWTAGLDQAEADLSRAVQAHAANEAALVAFVRDRIATQPDTAVAEYLALRADLLPEAERSLAALQDLVRTRYAGLEAEKNARLAELRGRVETFGAAATALQSGAMTSMEQSVASVETLASRVMVVIGVTFLVGLALAVAASYVMTRRIGVPLGRVTHVIGQLANRHYDVEIPYQARQDEIGAIAEAVSGFRDGLAEADRQAAARENDQADQTHVVAALTGGLRALAEGDLSRTLDEPFPDTYEALRLDFNTKIDTLNEIVASLIDNIREIRTRSDEIGSGSEELSRRTENQAATLEETAAALDELTASVRSAAEGAAKVDIMVQEARSSAEQSGSVVQQATGAMAEIEKSSEEINQIIGVIDDIAFQTNLLALNAGVEAARAGEAGRGFAVVASEVRALAQRSSDAAKEIKGLIDASAGQVGSGVSLVNRTGEALTDIASRVAGVAELIGDIATGAQEQSVGLGEINVGVTELDKVTQQNAAMVEETTAAAMTLRQEAATLERLVERFRLRDSGRAIQRAVPVARGDAGPSAVAPEQGLPKAVNDASWQDF</sequence>
<protein>
    <submittedName>
        <fullName evidence="10">Methyl-accepting chemotaxis protein</fullName>
    </submittedName>
</protein>
<dbReference type="Proteomes" id="UP000294835">
    <property type="component" value="Unassembled WGS sequence"/>
</dbReference>
<dbReference type="Gene3D" id="1.10.287.950">
    <property type="entry name" value="Methyl-accepting chemotaxis protein"/>
    <property type="match status" value="1"/>
</dbReference>
<dbReference type="GO" id="GO:0004888">
    <property type="term" value="F:transmembrane signaling receptor activity"/>
    <property type="evidence" value="ECO:0007669"/>
    <property type="project" value="InterPro"/>
</dbReference>
<feature type="transmembrane region" description="Helical" evidence="7">
    <location>
        <begin position="12"/>
        <end position="32"/>
    </location>
</feature>
<name>A0A4R2PWK5_9RHOB</name>
<feature type="domain" description="HAMP" evidence="9">
    <location>
        <begin position="325"/>
        <end position="378"/>
    </location>
</feature>
<comment type="caution">
    <text evidence="10">The sequence shown here is derived from an EMBL/GenBank/DDBJ whole genome shotgun (WGS) entry which is preliminary data.</text>
</comment>
<dbReference type="SUPFAM" id="SSF158472">
    <property type="entry name" value="HAMP domain-like"/>
    <property type="match status" value="1"/>
</dbReference>
<dbReference type="AlphaFoldDB" id="A0A4R2PWK5"/>
<dbReference type="FunFam" id="1.10.287.950:FF:000001">
    <property type="entry name" value="Methyl-accepting chemotaxis sensory transducer"/>
    <property type="match status" value="1"/>
</dbReference>
<gene>
    <name evidence="10" type="ORF">EV662_1198</name>
</gene>
<feature type="coiled-coil region" evidence="5">
    <location>
        <begin position="663"/>
        <end position="690"/>
    </location>
</feature>
<keyword evidence="5" id="KW-0175">Coiled coil</keyword>
<dbReference type="InterPro" id="IPR051310">
    <property type="entry name" value="MCP_chemotaxis"/>
</dbReference>
<evidence type="ECO:0000313" key="11">
    <source>
        <dbReference type="Proteomes" id="UP000294835"/>
    </source>
</evidence>
<evidence type="ECO:0000256" key="4">
    <source>
        <dbReference type="PROSITE-ProRule" id="PRU00284"/>
    </source>
</evidence>
<dbReference type="PROSITE" id="PS51257">
    <property type="entry name" value="PROKAR_LIPOPROTEIN"/>
    <property type="match status" value="1"/>
</dbReference>
<dbReference type="CDD" id="cd11386">
    <property type="entry name" value="MCP_signal"/>
    <property type="match status" value="1"/>
</dbReference>
<dbReference type="PROSITE" id="PS50111">
    <property type="entry name" value="CHEMOTAXIS_TRANSDUC_2"/>
    <property type="match status" value="1"/>
</dbReference>
<keyword evidence="7" id="KW-1133">Transmembrane helix</keyword>
<dbReference type="GO" id="GO:0006935">
    <property type="term" value="P:chemotaxis"/>
    <property type="evidence" value="ECO:0007669"/>
    <property type="project" value="UniProtKB-KW"/>
</dbReference>
<dbReference type="PRINTS" id="PR00260">
    <property type="entry name" value="CHEMTRNSDUCR"/>
</dbReference>
<proteinExistence type="inferred from homology"/>
<keyword evidence="11" id="KW-1185">Reference proteome</keyword>
<dbReference type="Pfam" id="PF00015">
    <property type="entry name" value="MCPsignal"/>
    <property type="match status" value="1"/>
</dbReference>
<dbReference type="GO" id="GO:0016020">
    <property type="term" value="C:membrane"/>
    <property type="evidence" value="ECO:0007669"/>
    <property type="project" value="UniProtKB-SubCell"/>
</dbReference>
<evidence type="ECO:0000256" key="1">
    <source>
        <dbReference type="ARBA" id="ARBA00004370"/>
    </source>
</evidence>
<dbReference type="SUPFAM" id="SSF58104">
    <property type="entry name" value="Methyl-accepting chemotaxis protein (MCP) signaling domain"/>
    <property type="match status" value="1"/>
</dbReference>
<feature type="transmembrane region" description="Helical" evidence="7">
    <location>
        <begin position="301"/>
        <end position="323"/>
    </location>
</feature>
<keyword evidence="2" id="KW-0145">Chemotaxis</keyword>
<evidence type="ECO:0000259" key="8">
    <source>
        <dbReference type="PROSITE" id="PS50111"/>
    </source>
</evidence>